<sequence>MPTVRTTIQPHVELEVGDAEYLDLKRQGLLVEDAPPPATPVPAAAPAKTPTTGAKSKES</sequence>
<dbReference type="AlphaFoldDB" id="A0A7T7L2D3"/>
<evidence type="ECO:0000313" key="3">
    <source>
        <dbReference type="Proteomes" id="UP000595636"/>
    </source>
</evidence>
<feature type="region of interest" description="Disordered" evidence="1">
    <location>
        <begin position="32"/>
        <end position="59"/>
    </location>
</feature>
<evidence type="ECO:0000313" key="2">
    <source>
        <dbReference type="EMBL" id="QQM45201.1"/>
    </source>
</evidence>
<dbReference type="RefSeq" id="WP_200400010.1">
    <property type="nucleotide sequence ID" value="NZ_CP066831.1"/>
</dbReference>
<gene>
    <name evidence="2" type="ORF">JEQ17_41220</name>
</gene>
<name>A0A7T7L2D3_9ACTN</name>
<dbReference type="EMBL" id="CP066831">
    <property type="protein sequence ID" value="QQM45201.1"/>
    <property type="molecule type" value="Genomic_DNA"/>
</dbReference>
<organism evidence="2 3">
    <name type="scientific">Streptomyces liliifuscus</name>
    <dbReference type="NCBI Taxonomy" id="2797636"/>
    <lineage>
        <taxon>Bacteria</taxon>
        <taxon>Bacillati</taxon>
        <taxon>Actinomycetota</taxon>
        <taxon>Actinomycetes</taxon>
        <taxon>Kitasatosporales</taxon>
        <taxon>Streptomycetaceae</taxon>
        <taxon>Streptomyces</taxon>
    </lineage>
</organism>
<dbReference type="KEGG" id="slf:JEQ17_41220"/>
<proteinExistence type="predicted"/>
<reference evidence="2 3" key="1">
    <citation type="submission" date="2020-12" db="EMBL/GenBank/DDBJ databases">
        <title>A novel species.</title>
        <authorList>
            <person name="Li K."/>
        </authorList>
    </citation>
    <scope>NUCLEOTIDE SEQUENCE [LARGE SCALE GENOMIC DNA]</scope>
    <source>
        <strain evidence="2 3">ZYC-3</strain>
    </source>
</reference>
<evidence type="ECO:0000256" key="1">
    <source>
        <dbReference type="SAM" id="MobiDB-lite"/>
    </source>
</evidence>
<accession>A0A7T7L2D3</accession>
<dbReference type="Proteomes" id="UP000595636">
    <property type="component" value="Chromosome"/>
</dbReference>
<protein>
    <submittedName>
        <fullName evidence="2">Uncharacterized protein</fullName>
    </submittedName>
</protein>
<feature type="compositionally biased region" description="Low complexity" evidence="1">
    <location>
        <begin position="41"/>
        <end position="59"/>
    </location>
</feature>
<keyword evidence="3" id="KW-1185">Reference proteome</keyword>